<dbReference type="Proteomes" id="UP000284178">
    <property type="component" value="Unassembled WGS sequence"/>
</dbReference>
<dbReference type="SUPFAM" id="SSF51419">
    <property type="entry name" value="PLP-binding barrel"/>
    <property type="match status" value="1"/>
</dbReference>
<protein>
    <submittedName>
        <fullName evidence="3">YhfX family PLP-dependent enzyme</fullName>
    </submittedName>
</protein>
<accession>A0A412G116</accession>
<dbReference type="InterPro" id="IPR048449">
    <property type="entry name" value="YhfX-like_C"/>
</dbReference>
<sequence length="389" mass="43185">MFLNQCLQNNSKLIEFAFHAHQQGLILPDTYLLDLDTITENGKRMLNVARQNEVKLFFMLKQLGRNPVVARRLMELGFAGCVAVDYKEALVMIENGIRLGNVGHLVQTPKAALKKIIAAHPEVMTVYSLEKMEEINRAAAELNCVQPLMIRITDDDASLYSGQVAGFSSRQLPEILEKVRTLKHVRIGGVTVFPALLYSEKTQTIEPTSNVNGLLRAIAYLKDKVPGELLINIPSATCCASIPTIRQLGGNNGEPGHGLTGTTPLHKASREPENIGYLYVSEISHNYKDKAYCFGGGHYRRGHMAHVLVGRDLAHAQQFNIQAPDDDSIDYHFEIDHNCTVSDTALMCFRAQIFTTRSHVAIVEGLGQGHPRISGIFDSQGREIPVNWE</sequence>
<dbReference type="Pfam" id="PF01168">
    <property type="entry name" value="Ala_racemase_N"/>
    <property type="match status" value="1"/>
</dbReference>
<dbReference type="Gene3D" id="2.40.37.30">
    <property type="match status" value="2"/>
</dbReference>
<dbReference type="GeneID" id="83015452"/>
<dbReference type="RefSeq" id="WP_117894884.1">
    <property type="nucleotide sequence ID" value="NZ_CABJCV010000009.1"/>
</dbReference>
<dbReference type="Pfam" id="PF21279">
    <property type="entry name" value="YhfX-like_C"/>
    <property type="match status" value="1"/>
</dbReference>
<evidence type="ECO:0000313" key="4">
    <source>
        <dbReference type="Proteomes" id="UP000284178"/>
    </source>
</evidence>
<evidence type="ECO:0000259" key="2">
    <source>
        <dbReference type="Pfam" id="PF21279"/>
    </source>
</evidence>
<feature type="domain" description="YhfX-like C-terminal" evidence="2">
    <location>
        <begin position="278"/>
        <end position="373"/>
    </location>
</feature>
<name>A0A412G116_9FIRM</name>
<dbReference type="InterPro" id="IPR001608">
    <property type="entry name" value="Ala_racemase_N"/>
</dbReference>
<dbReference type="EMBL" id="QRUP01000009">
    <property type="protein sequence ID" value="RGR74118.1"/>
    <property type="molecule type" value="Genomic_DNA"/>
</dbReference>
<evidence type="ECO:0000259" key="1">
    <source>
        <dbReference type="Pfam" id="PF01168"/>
    </source>
</evidence>
<dbReference type="InterPro" id="IPR029066">
    <property type="entry name" value="PLP-binding_barrel"/>
</dbReference>
<comment type="caution">
    <text evidence="3">The sequence shown here is derived from an EMBL/GenBank/DDBJ whole genome shotgun (WGS) entry which is preliminary data.</text>
</comment>
<evidence type="ECO:0000313" key="3">
    <source>
        <dbReference type="EMBL" id="RGR74118.1"/>
    </source>
</evidence>
<organism evidence="3 4">
    <name type="scientific">Holdemania filiformis</name>
    <dbReference type="NCBI Taxonomy" id="61171"/>
    <lineage>
        <taxon>Bacteria</taxon>
        <taxon>Bacillati</taxon>
        <taxon>Bacillota</taxon>
        <taxon>Erysipelotrichia</taxon>
        <taxon>Erysipelotrichales</taxon>
        <taxon>Erysipelotrichaceae</taxon>
        <taxon>Holdemania</taxon>
    </lineage>
</organism>
<feature type="domain" description="Alanine racemase N-terminal" evidence="1">
    <location>
        <begin position="34"/>
        <end position="264"/>
    </location>
</feature>
<reference evidence="3 4" key="1">
    <citation type="submission" date="2018-08" db="EMBL/GenBank/DDBJ databases">
        <title>A genome reference for cultivated species of the human gut microbiota.</title>
        <authorList>
            <person name="Zou Y."/>
            <person name="Xue W."/>
            <person name="Luo G."/>
        </authorList>
    </citation>
    <scope>NUCLEOTIDE SEQUENCE [LARGE SCALE GENOMIC DNA]</scope>
    <source>
        <strain evidence="3 4">AF24-29</strain>
    </source>
</reference>
<dbReference type="AlphaFoldDB" id="A0A412G116"/>
<proteinExistence type="predicted"/>
<gene>
    <name evidence="3" type="ORF">DWY25_08545</name>
</gene>
<keyword evidence="4" id="KW-1185">Reference proteome</keyword>